<dbReference type="InterPro" id="IPR049054">
    <property type="entry name" value="CN_hydtase_beta-like_N"/>
</dbReference>
<dbReference type="NCBIfam" id="TIGR03889">
    <property type="entry name" value="nitrile_acc"/>
    <property type="match status" value="1"/>
</dbReference>
<dbReference type="Proteomes" id="UP000244810">
    <property type="component" value="Unassembled WGS sequence"/>
</dbReference>
<reference evidence="2 3" key="1">
    <citation type="journal article" date="2011" name="Syst. Appl. Microbiol.">
        <title>Defluviimonas denitrificans gen. nov., sp. nov., and Pararhodobacter aggregans gen. nov., sp. nov., non-phototrophic Rhodobacteraceae from the biofilter of a marine aquaculture.</title>
        <authorList>
            <person name="Foesel B.U."/>
            <person name="Drake H.L."/>
            <person name="Schramm A."/>
        </authorList>
    </citation>
    <scope>NUCLEOTIDE SEQUENCE [LARGE SCALE GENOMIC DNA]</scope>
    <source>
        <strain evidence="2 3">D1-19</strain>
    </source>
</reference>
<sequence>MLTTPEPTPPDHAPFQAPWQAQLFGVTVALADAGVFTWPDWTRALGAEIARETPYWEAWLVTLEKLLAGLGVALPPEVAALAHRWEEAAHATPHGQPILLENAQG</sequence>
<comment type="caution">
    <text evidence="2">The sequence shown here is derived from an EMBL/GenBank/DDBJ whole genome shotgun (WGS) entry which is preliminary data.</text>
</comment>
<feature type="domain" description="Nitrile hydratase beta subunit-like N-terminal" evidence="1">
    <location>
        <begin position="9"/>
        <end position="88"/>
    </location>
</feature>
<evidence type="ECO:0000313" key="2">
    <source>
        <dbReference type="EMBL" id="PVE48032.1"/>
    </source>
</evidence>
<proteinExistence type="predicted"/>
<name>A0A2T7UTN9_9RHOB</name>
<dbReference type="Pfam" id="PF21006">
    <property type="entry name" value="NHase_beta_N"/>
    <property type="match status" value="1"/>
</dbReference>
<organism evidence="2 3">
    <name type="scientific">Pararhodobacter aggregans</name>
    <dbReference type="NCBI Taxonomy" id="404875"/>
    <lineage>
        <taxon>Bacteria</taxon>
        <taxon>Pseudomonadati</taxon>
        <taxon>Pseudomonadota</taxon>
        <taxon>Alphaproteobacteria</taxon>
        <taxon>Rhodobacterales</taxon>
        <taxon>Paracoccaceae</taxon>
        <taxon>Pararhodobacter</taxon>
    </lineage>
</organism>
<protein>
    <submittedName>
        <fullName evidence="2">Nitrile hydratase accessory protein</fullName>
    </submittedName>
</protein>
<evidence type="ECO:0000313" key="3">
    <source>
        <dbReference type="Proteomes" id="UP000244810"/>
    </source>
</evidence>
<dbReference type="InterPro" id="IPR023808">
    <property type="entry name" value="Nitrile_Hydratase_acc_put"/>
</dbReference>
<keyword evidence="3" id="KW-1185">Reference proteome</keyword>
<gene>
    <name evidence="2" type="ORF">DDE23_07785</name>
</gene>
<dbReference type="Gene3D" id="1.10.472.20">
    <property type="entry name" value="Nitrile hydratase, beta subunit"/>
    <property type="match status" value="1"/>
</dbReference>
<dbReference type="SUPFAM" id="SSF50090">
    <property type="entry name" value="Electron transport accessory proteins"/>
    <property type="match status" value="1"/>
</dbReference>
<dbReference type="InterPro" id="IPR042262">
    <property type="entry name" value="CN_hydtase_beta_C"/>
</dbReference>
<dbReference type="AlphaFoldDB" id="A0A2T7UTN9"/>
<dbReference type="InterPro" id="IPR008990">
    <property type="entry name" value="Elect_transpt_acc-like_dom_sf"/>
</dbReference>
<dbReference type="OrthoDB" id="9811616at2"/>
<evidence type="ECO:0000259" key="1">
    <source>
        <dbReference type="Pfam" id="PF21006"/>
    </source>
</evidence>
<accession>A0A2T7UTN9</accession>
<dbReference type="EMBL" id="QDDR01000003">
    <property type="protein sequence ID" value="PVE48032.1"/>
    <property type="molecule type" value="Genomic_DNA"/>
</dbReference>